<evidence type="ECO:0000259" key="4">
    <source>
        <dbReference type="SMART" id="SM00796"/>
    </source>
</evidence>
<dbReference type="SMART" id="SM00796">
    <property type="entry name" value="AHS1"/>
    <property type="match status" value="1"/>
</dbReference>
<dbReference type="SUPFAM" id="SSF50891">
    <property type="entry name" value="Cyclophilin-like"/>
    <property type="match status" value="1"/>
</dbReference>
<dbReference type="PANTHER" id="PTHR34698:SF2">
    <property type="entry name" value="5-OXOPROLINASE SUBUNIT B"/>
    <property type="match status" value="1"/>
</dbReference>
<feature type="domain" description="Carboxyltransferase" evidence="4">
    <location>
        <begin position="4"/>
        <end position="204"/>
    </location>
</feature>
<evidence type="ECO:0000256" key="2">
    <source>
        <dbReference type="ARBA" id="ARBA00022801"/>
    </source>
</evidence>
<sequence>MSKPLISPVGESAILLEFGHKIDLDLPFIIGQYTAMIKQAFAGTLVNCTPSYTSLLIEFHPIYCSAEALTHYIQNLNLADKPPPSSVDIKTLPTYYAPKVAPDLESLARHCSLSVDEVITLHSSSTYTVCAIGFTPGFAFLAELPKALHMPRHQTPRTRVRKGSVGIANNQTAVYPSDTPGGWQIIGNCPLTLFDKISPEQSLLNIGDKVRFEPIDHRTFLSLGG</sequence>
<organism evidence="5">
    <name type="scientific">Vibrio chaetopteri</name>
    <dbReference type="NCBI Taxonomy" id="3016528"/>
    <lineage>
        <taxon>Bacteria</taxon>
        <taxon>Pseudomonadati</taxon>
        <taxon>Pseudomonadota</taxon>
        <taxon>Gammaproteobacteria</taxon>
        <taxon>Vibrionales</taxon>
        <taxon>Vibrionaceae</taxon>
        <taxon>Vibrio</taxon>
    </lineage>
</organism>
<reference evidence="5" key="1">
    <citation type="submission" date="2023-01" db="EMBL/GenBank/DDBJ databases">
        <title>Vibrio sp. CB1-14 genome sequencing.</title>
        <authorList>
            <person name="Otstavnykh N."/>
            <person name="Isaeva M."/>
            <person name="Meleshko D."/>
        </authorList>
    </citation>
    <scope>NUCLEOTIDE SEQUENCE</scope>
    <source>
        <strain evidence="5">CB1-14</strain>
    </source>
</reference>
<proteinExistence type="predicted"/>
<dbReference type="InterPro" id="IPR010016">
    <property type="entry name" value="PxpB"/>
</dbReference>
<dbReference type="InterPro" id="IPR003833">
    <property type="entry name" value="CT_C_D"/>
</dbReference>
<dbReference type="EC" id="3.5.2.9" evidence="5"/>
<dbReference type="RefSeq" id="WP_353498031.1">
    <property type="nucleotide sequence ID" value="NZ_CP115920.1"/>
</dbReference>
<dbReference type="SUPFAM" id="SSF160467">
    <property type="entry name" value="PH0987 N-terminal domain-like"/>
    <property type="match status" value="1"/>
</dbReference>
<dbReference type="NCBIfam" id="TIGR00370">
    <property type="entry name" value="5-oxoprolinase subunit PxpB"/>
    <property type="match status" value="1"/>
</dbReference>
<keyword evidence="3" id="KW-0067">ATP-binding</keyword>
<evidence type="ECO:0000256" key="1">
    <source>
        <dbReference type="ARBA" id="ARBA00022741"/>
    </source>
</evidence>
<accession>A0AAU8BLI2</accession>
<name>A0AAU8BLI2_9VIBR</name>
<keyword evidence="1" id="KW-0547">Nucleotide-binding</keyword>
<keyword evidence="2 5" id="KW-0378">Hydrolase</keyword>
<dbReference type="KEGG" id="vck:PG915_04435"/>
<dbReference type="AlphaFoldDB" id="A0AAU8BLI2"/>
<dbReference type="EMBL" id="CP115920">
    <property type="protein sequence ID" value="XCD16805.1"/>
    <property type="molecule type" value="Genomic_DNA"/>
</dbReference>
<dbReference type="Pfam" id="PF02682">
    <property type="entry name" value="CT_C_D"/>
    <property type="match status" value="1"/>
</dbReference>
<dbReference type="GO" id="GO:0005524">
    <property type="term" value="F:ATP binding"/>
    <property type="evidence" value="ECO:0007669"/>
    <property type="project" value="UniProtKB-KW"/>
</dbReference>
<dbReference type="Gene3D" id="2.40.100.10">
    <property type="entry name" value="Cyclophilin-like"/>
    <property type="match status" value="1"/>
</dbReference>
<evidence type="ECO:0000313" key="5">
    <source>
        <dbReference type="EMBL" id="XCD16805.1"/>
    </source>
</evidence>
<dbReference type="Gene3D" id="3.30.1360.40">
    <property type="match status" value="1"/>
</dbReference>
<protein>
    <submittedName>
        <fullName evidence="5">5-oxoprolinase subunit PxpB</fullName>
        <ecNumber evidence="5">3.5.2.9</ecNumber>
    </submittedName>
</protein>
<evidence type="ECO:0000256" key="3">
    <source>
        <dbReference type="ARBA" id="ARBA00022840"/>
    </source>
</evidence>
<gene>
    <name evidence="5" type="primary">pxpB</name>
    <name evidence="5" type="ORF">PG915_04435</name>
</gene>
<dbReference type="InterPro" id="IPR029000">
    <property type="entry name" value="Cyclophilin-like_dom_sf"/>
</dbReference>
<dbReference type="PANTHER" id="PTHR34698">
    <property type="entry name" value="5-OXOPROLINASE SUBUNIT B"/>
    <property type="match status" value="1"/>
</dbReference>
<dbReference type="GO" id="GO:0017168">
    <property type="term" value="F:5-oxoprolinase (ATP-hydrolyzing) activity"/>
    <property type="evidence" value="ECO:0007669"/>
    <property type="project" value="UniProtKB-EC"/>
</dbReference>